<proteinExistence type="inferred from homology"/>
<evidence type="ECO:0000256" key="4">
    <source>
        <dbReference type="ARBA" id="ARBA00022759"/>
    </source>
</evidence>
<dbReference type="GO" id="GO:0003697">
    <property type="term" value="F:single-stranded DNA binding"/>
    <property type="evidence" value="ECO:0007669"/>
    <property type="project" value="InterPro"/>
</dbReference>
<evidence type="ECO:0000259" key="11">
    <source>
        <dbReference type="SMART" id="SM00891"/>
    </source>
</evidence>
<evidence type="ECO:0000256" key="2">
    <source>
        <dbReference type="ARBA" id="ARBA00010015"/>
    </source>
</evidence>
<name>A0A8K0NPF1_9TREE</name>
<dbReference type="Gene3D" id="1.10.150.20">
    <property type="entry name" value="5' to 3' exonuclease, C-terminal subdomain"/>
    <property type="match status" value="1"/>
</dbReference>
<dbReference type="GO" id="GO:1901255">
    <property type="term" value="P:nucleotide-excision repair involved in interstrand cross-link repair"/>
    <property type="evidence" value="ECO:0007669"/>
    <property type="project" value="TreeGrafter"/>
</dbReference>
<keyword evidence="6" id="KW-0378">Hydrolase</keyword>
<dbReference type="SUPFAM" id="SSF47781">
    <property type="entry name" value="RuvA domain 2-like"/>
    <property type="match status" value="1"/>
</dbReference>
<dbReference type="EMBL" id="JABELV010000088">
    <property type="protein sequence ID" value="KAG7531531.1"/>
    <property type="molecule type" value="Genomic_DNA"/>
</dbReference>
<dbReference type="Gene3D" id="3.40.50.10130">
    <property type="match status" value="1"/>
</dbReference>
<dbReference type="GO" id="GO:0003684">
    <property type="term" value="F:damaged DNA binding"/>
    <property type="evidence" value="ECO:0007669"/>
    <property type="project" value="TreeGrafter"/>
</dbReference>
<feature type="region of interest" description="Disordered" evidence="10">
    <location>
        <begin position="374"/>
        <end position="428"/>
    </location>
</feature>
<dbReference type="InterPro" id="IPR006167">
    <property type="entry name" value="XPF"/>
</dbReference>
<keyword evidence="5" id="KW-0227">DNA damage</keyword>
<evidence type="ECO:0000256" key="1">
    <source>
        <dbReference type="ARBA" id="ARBA00004123"/>
    </source>
</evidence>
<dbReference type="PANTHER" id="PTHR10150">
    <property type="entry name" value="DNA REPAIR ENDONUCLEASE XPF"/>
    <property type="match status" value="1"/>
</dbReference>
<keyword evidence="13" id="KW-1185">Reference proteome</keyword>
<protein>
    <recommendedName>
        <fullName evidence="11">ERCC4 domain-containing protein</fullName>
    </recommendedName>
</protein>
<sequence length="1047" mass="116930">MASPAPSALFNEKPLLVRNPSGSGSARSRKHNPILPFHKQVIKELASPEEDDLLVMAKGLGMRRIITHLLKLYDAQRNLVIIVNASQSDEDGLGEDLSNLGVRKPGLRQVGYEMNAKQRKQLYESGGLISVTSRILVVDMLTKNIPTELITGFVVLHAERVIQTSLEAFVVRLYRQSNLNGFLKGFSDEPESFSYGLSPMQGVMKNLCLRRVHLWPRFHEKVQDSLQARKADVVELYQPMSNLMQQIQGAVIECMEATLGELKRSCTNVDLDDLTVENALFRNFDRIVRHQLDPVWHRVGNKTKKLIADLTQLRQLLTYLLSYDAVSFHSYLETIIASNSTDKGTAKQNQSPWLFLDAANTLFQSAKRRAYLTKPRAPQLAQANGAASTQDGDEAEWAAVRAAEEQETPAQTTADRNPGRKSRTTGKWPEGVEPILEELPKWGLLGQVLEEIESHIAYEPIDSVHPGANTVLVMCQGERTCTQLREYLATMSPFVPGMTEKTEQAGRQMMERLLRTYFFWKNGLRDISQNFKKRTTAMLAEDAAASTLNTVNSPARGGSGYQRGGQPPNKRRRVRASSLAASVADRNRQKLRTGEDKEIAIEAEMEEEAGGIADFLKASQQPPPPNDYEDEEDPLAVVDLTDETQQTLLAPSAQQSLTDDFDEVAFQSYFGLIPAEDLVIIRPYSGEEDETTLQDIRPRFIVMYDPDPAFIRRVEVYRSTNPGLGVRVYFMIYQDSVEEQKYLSGLRKEKDAFERLIREKANMLIPINIHPRAPHNLESRARTISTRNAGGAAAAEMSRVIVDMREFRSTLPSLLHAADIEVVPATLQVGDYIITPTMCVERKSIPDLIQSFTSGRLFTQCEAMSAHYAQPILLIEFEENKSFNLGAIVESRALPRPAREKDAQPSKEGIDMTSIHAKLVLLTLSFPRLRIVWSSSTQASVDIIADLKINHPEPDQAKAITIGGEEDSAEMGPNAAGGDSSGLFNTGPEEMLRALPGVNSRNYKLISSRIATIRELCEIEDSKKMQEIIGDEEGGKNLFTFLNKDSR</sequence>
<dbReference type="GO" id="GO:0000712">
    <property type="term" value="P:resolution of meiotic recombination intermediates"/>
    <property type="evidence" value="ECO:0007669"/>
    <property type="project" value="TreeGrafter"/>
</dbReference>
<dbReference type="OrthoDB" id="361020at2759"/>
<dbReference type="GO" id="GO:0000110">
    <property type="term" value="C:nucleotide-excision repair factor 1 complex"/>
    <property type="evidence" value="ECO:0007669"/>
    <property type="project" value="TreeGrafter"/>
</dbReference>
<dbReference type="Proteomes" id="UP000812966">
    <property type="component" value="Unassembled WGS sequence"/>
</dbReference>
<evidence type="ECO:0000256" key="6">
    <source>
        <dbReference type="ARBA" id="ARBA00022801"/>
    </source>
</evidence>
<dbReference type="GO" id="GO:0000014">
    <property type="term" value="F:single-stranded DNA endodeoxyribonuclease activity"/>
    <property type="evidence" value="ECO:0007669"/>
    <property type="project" value="TreeGrafter"/>
</dbReference>
<keyword evidence="7" id="KW-0238">DNA-binding</keyword>
<evidence type="ECO:0000256" key="9">
    <source>
        <dbReference type="ARBA" id="ARBA00023242"/>
    </source>
</evidence>
<dbReference type="AlphaFoldDB" id="A0A8K0NPF1"/>
<dbReference type="SMART" id="SM00891">
    <property type="entry name" value="ERCC4"/>
    <property type="match status" value="1"/>
</dbReference>
<feature type="domain" description="ERCC4" evidence="11">
    <location>
        <begin position="799"/>
        <end position="879"/>
    </location>
</feature>
<evidence type="ECO:0000256" key="3">
    <source>
        <dbReference type="ARBA" id="ARBA00022722"/>
    </source>
</evidence>
<reference evidence="12" key="1">
    <citation type="submission" date="2020-04" db="EMBL/GenBank/DDBJ databases">
        <title>Analysis of mating type loci in Filobasidium floriforme.</title>
        <authorList>
            <person name="Nowrousian M."/>
        </authorList>
    </citation>
    <scope>NUCLEOTIDE SEQUENCE</scope>
    <source>
        <strain evidence="12">CBS 6242</strain>
    </source>
</reference>
<evidence type="ECO:0000313" key="13">
    <source>
        <dbReference type="Proteomes" id="UP000812966"/>
    </source>
</evidence>
<keyword evidence="4" id="KW-0255">Endonuclease</keyword>
<evidence type="ECO:0000256" key="10">
    <source>
        <dbReference type="SAM" id="MobiDB-lite"/>
    </source>
</evidence>
<dbReference type="InterPro" id="IPR010994">
    <property type="entry name" value="RuvA_2-like"/>
</dbReference>
<evidence type="ECO:0000256" key="8">
    <source>
        <dbReference type="ARBA" id="ARBA00023204"/>
    </source>
</evidence>
<evidence type="ECO:0000313" key="12">
    <source>
        <dbReference type="EMBL" id="KAG7531531.1"/>
    </source>
</evidence>
<comment type="caution">
    <text evidence="12">The sequence shown here is derived from an EMBL/GenBank/DDBJ whole genome shotgun (WGS) entry which is preliminary data.</text>
</comment>
<keyword evidence="3" id="KW-0540">Nuclease</keyword>
<keyword evidence="8" id="KW-0234">DNA repair</keyword>
<comment type="similarity">
    <text evidence="2">Belongs to the XPF family.</text>
</comment>
<dbReference type="InterPro" id="IPR011335">
    <property type="entry name" value="Restrct_endonuc-II-like"/>
</dbReference>
<dbReference type="InterPro" id="IPR047520">
    <property type="entry name" value="XPF_nuclease"/>
</dbReference>
<dbReference type="PANTHER" id="PTHR10150:SF0">
    <property type="entry name" value="DNA REPAIR ENDONUCLEASE XPF"/>
    <property type="match status" value="1"/>
</dbReference>
<dbReference type="Pfam" id="PF02732">
    <property type="entry name" value="ERCC4"/>
    <property type="match status" value="1"/>
</dbReference>
<dbReference type="FunFam" id="3.40.50.10130:FF:000002">
    <property type="entry name" value="DNA repair endonuclease XPF"/>
    <property type="match status" value="1"/>
</dbReference>
<dbReference type="CDD" id="cd20078">
    <property type="entry name" value="XPF_nuclease_XPF_euk"/>
    <property type="match status" value="1"/>
</dbReference>
<evidence type="ECO:0000256" key="5">
    <source>
        <dbReference type="ARBA" id="ARBA00022763"/>
    </source>
</evidence>
<dbReference type="NCBIfam" id="TIGR00596">
    <property type="entry name" value="rad1"/>
    <property type="match status" value="1"/>
</dbReference>
<dbReference type="SUPFAM" id="SSF52980">
    <property type="entry name" value="Restriction endonuclease-like"/>
    <property type="match status" value="1"/>
</dbReference>
<gene>
    <name evidence="12" type="ORF">FFLO_04271</name>
</gene>
<feature type="region of interest" description="Disordered" evidence="10">
    <location>
        <begin position="549"/>
        <end position="585"/>
    </location>
</feature>
<dbReference type="GO" id="GO:0000724">
    <property type="term" value="P:double-strand break repair via homologous recombination"/>
    <property type="evidence" value="ECO:0007669"/>
    <property type="project" value="TreeGrafter"/>
</dbReference>
<accession>A0A8K0NPF1</accession>
<organism evidence="12 13">
    <name type="scientific">Filobasidium floriforme</name>
    <dbReference type="NCBI Taxonomy" id="5210"/>
    <lineage>
        <taxon>Eukaryota</taxon>
        <taxon>Fungi</taxon>
        <taxon>Dikarya</taxon>
        <taxon>Basidiomycota</taxon>
        <taxon>Agaricomycotina</taxon>
        <taxon>Tremellomycetes</taxon>
        <taxon>Filobasidiales</taxon>
        <taxon>Filobasidiaceae</taxon>
        <taxon>Filobasidium</taxon>
    </lineage>
</organism>
<comment type="subcellular location">
    <subcellularLocation>
        <location evidence="1">Nucleus</location>
    </subcellularLocation>
</comment>
<keyword evidence="9" id="KW-0539">Nucleus</keyword>
<dbReference type="InterPro" id="IPR006166">
    <property type="entry name" value="ERCC4_domain"/>
</dbReference>
<evidence type="ECO:0000256" key="7">
    <source>
        <dbReference type="ARBA" id="ARBA00023125"/>
    </source>
</evidence>
<feature type="compositionally biased region" description="Polar residues" evidence="10">
    <location>
        <begin position="381"/>
        <end position="390"/>
    </location>
</feature>